<dbReference type="Proteomes" id="UP000070539">
    <property type="component" value="Unassembled WGS sequence"/>
</dbReference>
<dbReference type="EMBL" id="LRVM01000004">
    <property type="protein sequence ID" value="KXL52945.1"/>
    <property type="molecule type" value="Genomic_DNA"/>
</dbReference>
<reference evidence="1 2" key="1">
    <citation type="submission" date="2016-01" db="EMBL/GenBank/DDBJ databases">
        <title>Genome sequence of Clostridium neopropionicum X4, DSM-3847.</title>
        <authorList>
            <person name="Poehlein A."/>
            <person name="Beck M.H."/>
            <person name="Bengelsdorf F.R."/>
            <person name="Daniel R."/>
            <person name="Duerre P."/>
        </authorList>
    </citation>
    <scope>NUCLEOTIDE SEQUENCE [LARGE SCALE GENOMIC DNA]</scope>
    <source>
        <strain evidence="1 2">DSM-3847</strain>
    </source>
</reference>
<dbReference type="AlphaFoldDB" id="A0A136WEK8"/>
<keyword evidence="2" id="KW-1185">Reference proteome</keyword>
<protein>
    <submittedName>
        <fullName evidence="1">Uncharacterized protein</fullName>
    </submittedName>
</protein>
<dbReference type="RefSeq" id="WP_066086808.1">
    <property type="nucleotide sequence ID" value="NZ_LRVM01000004.1"/>
</dbReference>
<accession>A0A136WEK8</accession>
<name>A0A136WEK8_9FIRM</name>
<evidence type="ECO:0000313" key="1">
    <source>
        <dbReference type="EMBL" id="KXL52945.1"/>
    </source>
</evidence>
<dbReference type="OrthoDB" id="2004208at2"/>
<evidence type="ECO:0000313" key="2">
    <source>
        <dbReference type="Proteomes" id="UP000070539"/>
    </source>
</evidence>
<proteinExistence type="predicted"/>
<dbReference type="STRING" id="36847.CLNEO_14870"/>
<sequence length="131" mass="15292">MNEPSNLFTQISIDLKKFRIRVHKESLHLIGDPKYIHFLVNINSRLVAIRAVEKEQVDLQTHRVDQTRMKSDFSFEIYSRPFIERLCKKFNCFSKGNSYRLTGIAIQSERIAVFPLDSLQKSKAKGDIYGK</sequence>
<gene>
    <name evidence="1" type="ORF">CLNEO_14870</name>
</gene>
<comment type="caution">
    <text evidence="1">The sequence shown here is derived from an EMBL/GenBank/DDBJ whole genome shotgun (WGS) entry which is preliminary data.</text>
</comment>
<organism evidence="1 2">
    <name type="scientific">Anaerotignum neopropionicum</name>
    <dbReference type="NCBI Taxonomy" id="36847"/>
    <lineage>
        <taxon>Bacteria</taxon>
        <taxon>Bacillati</taxon>
        <taxon>Bacillota</taxon>
        <taxon>Clostridia</taxon>
        <taxon>Lachnospirales</taxon>
        <taxon>Anaerotignaceae</taxon>
        <taxon>Anaerotignum</taxon>
    </lineage>
</organism>